<sequence length="314" mass="35414">MTRETPPSQPTPTPHSATDKLELAALVLARDASHHLPECLNTLAWCDWVVVVVDPASLDDTETVARRLTPHVLVRPFDDFASQRNAGRELALRLGARWILAVDADERVSPQLAAEIQRRLATPPLKTRGSKQPVGYRVPIRSRVLGRQFVASGTQDDQPLRLFRLDSGRWIGAVHETVALNGPHAVLRHPLSHETLETLSVFLTKINRYTCLGAEHRRQLGETFCLGRFLLRPVWVFTRLWLGKSGWRDGWEGFLFCWLSAVSAAIEEARLREPPVSPANPRPQLDHPRLFPLIPHETIRHERRSNSQARSSVA</sequence>
<dbReference type="PANTHER" id="PTHR43630:SF2">
    <property type="entry name" value="GLYCOSYLTRANSFERASE"/>
    <property type="match status" value="1"/>
</dbReference>
<reference key="1">
    <citation type="submission" date="2010-11" db="EMBL/GenBank/DDBJ databases">
        <title>The complete sequence of chromosome of Isophaera pallida ATCC 43644.</title>
        <authorList>
            <consortium name="US DOE Joint Genome Institute (JGI-PGF)"/>
            <person name="Lucas S."/>
            <person name="Copeland A."/>
            <person name="Lapidus A."/>
            <person name="Bruce D."/>
            <person name="Goodwin L."/>
            <person name="Pitluck S."/>
            <person name="Kyrpides N."/>
            <person name="Mavromatis K."/>
            <person name="Pagani I."/>
            <person name="Ivanova N."/>
            <person name="Saunders E."/>
            <person name="Brettin T."/>
            <person name="Detter J.C."/>
            <person name="Han C."/>
            <person name="Tapia R."/>
            <person name="Land M."/>
            <person name="Hauser L."/>
            <person name="Markowitz V."/>
            <person name="Cheng J.-F."/>
            <person name="Hugenholtz P."/>
            <person name="Woyke T."/>
            <person name="Wu D."/>
            <person name="Eisen J.A."/>
        </authorList>
    </citation>
    <scope>NUCLEOTIDE SEQUENCE</scope>
    <source>
        <strain>ATCC 43644</strain>
    </source>
</reference>
<dbReference type="AlphaFoldDB" id="E8R3K6"/>
<dbReference type="PANTHER" id="PTHR43630">
    <property type="entry name" value="POLY-BETA-1,6-N-ACETYL-D-GLUCOSAMINE SYNTHASE"/>
    <property type="match status" value="1"/>
</dbReference>
<evidence type="ECO:0008006" key="3">
    <source>
        <dbReference type="Google" id="ProtNLM"/>
    </source>
</evidence>
<dbReference type="SUPFAM" id="SSF53448">
    <property type="entry name" value="Nucleotide-diphospho-sugar transferases"/>
    <property type="match status" value="1"/>
</dbReference>
<dbReference type="InterPro" id="IPR029044">
    <property type="entry name" value="Nucleotide-diphossugar_trans"/>
</dbReference>
<reference evidence="1 2" key="2">
    <citation type="journal article" date="2011" name="Stand. Genomic Sci.">
        <title>Complete genome sequence of Isosphaera pallida type strain (IS1B).</title>
        <authorList>
            <consortium name="US DOE Joint Genome Institute (JGI-PGF)"/>
            <person name="Goker M."/>
            <person name="Cleland D."/>
            <person name="Saunders E."/>
            <person name="Lapidus A."/>
            <person name="Nolan M."/>
            <person name="Lucas S."/>
            <person name="Hammon N."/>
            <person name="Deshpande S."/>
            <person name="Cheng J.F."/>
            <person name="Tapia R."/>
            <person name="Han C."/>
            <person name="Goodwin L."/>
            <person name="Pitluck S."/>
            <person name="Liolios K."/>
            <person name="Pagani I."/>
            <person name="Ivanova N."/>
            <person name="Mavromatis K."/>
            <person name="Pati A."/>
            <person name="Chen A."/>
            <person name="Palaniappan K."/>
            <person name="Land M."/>
            <person name="Hauser L."/>
            <person name="Chang Y.J."/>
            <person name="Jeffries C.D."/>
            <person name="Detter J.C."/>
            <person name="Beck B."/>
            <person name="Woyke T."/>
            <person name="Bristow J."/>
            <person name="Eisen J.A."/>
            <person name="Markowitz V."/>
            <person name="Hugenholtz P."/>
            <person name="Kyrpides N.C."/>
            <person name="Klenk H.P."/>
        </authorList>
    </citation>
    <scope>NUCLEOTIDE SEQUENCE [LARGE SCALE GENOMIC DNA]</scope>
    <source>
        <strain evidence="2">ATCC 43644 / DSM 9630 / IS1B</strain>
    </source>
</reference>
<dbReference type="Gene3D" id="3.90.550.10">
    <property type="entry name" value="Spore Coat Polysaccharide Biosynthesis Protein SpsA, Chain A"/>
    <property type="match status" value="1"/>
</dbReference>
<dbReference type="InParanoid" id="E8R3K6"/>
<dbReference type="EMBL" id="CP002353">
    <property type="protein sequence ID" value="ADV61573.1"/>
    <property type="molecule type" value="Genomic_DNA"/>
</dbReference>
<dbReference type="KEGG" id="ipa:Isop_0984"/>
<organism evidence="1 2">
    <name type="scientific">Isosphaera pallida (strain ATCC 43644 / DSM 9630 / IS1B)</name>
    <dbReference type="NCBI Taxonomy" id="575540"/>
    <lineage>
        <taxon>Bacteria</taxon>
        <taxon>Pseudomonadati</taxon>
        <taxon>Planctomycetota</taxon>
        <taxon>Planctomycetia</taxon>
        <taxon>Isosphaerales</taxon>
        <taxon>Isosphaeraceae</taxon>
        <taxon>Isosphaera</taxon>
    </lineage>
</organism>
<evidence type="ECO:0000313" key="2">
    <source>
        <dbReference type="Proteomes" id="UP000008631"/>
    </source>
</evidence>
<dbReference type="eggNOG" id="COG1216">
    <property type="taxonomic scope" value="Bacteria"/>
</dbReference>
<proteinExistence type="predicted"/>
<name>E8R3K6_ISOPI</name>
<evidence type="ECO:0000313" key="1">
    <source>
        <dbReference type="EMBL" id="ADV61573.1"/>
    </source>
</evidence>
<protein>
    <recommendedName>
        <fullName evidence="3">Glycosyl transferase family 2</fullName>
    </recommendedName>
</protein>
<keyword evidence="2" id="KW-1185">Reference proteome</keyword>
<dbReference type="STRING" id="575540.Isop_0984"/>
<dbReference type="CDD" id="cd02511">
    <property type="entry name" value="Beta4Glucosyltransferase"/>
    <property type="match status" value="1"/>
</dbReference>
<gene>
    <name evidence="1" type="ordered locus">Isop_0984</name>
</gene>
<accession>E8R3K6</accession>
<dbReference type="HOGENOM" id="CLU_065962_1_0_0"/>
<dbReference type="Proteomes" id="UP000008631">
    <property type="component" value="Chromosome"/>
</dbReference>
<dbReference type="RefSeq" id="WP_013563862.1">
    <property type="nucleotide sequence ID" value="NC_014962.1"/>
</dbReference>